<dbReference type="PANTHER" id="PTHR14969:SF13">
    <property type="entry name" value="AT30094P"/>
    <property type="match status" value="1"/>
</dbReference>
<sequence length="216" mass="24882">MRDKQTFLMKGSFALLLFVILGYMVKFYPETLVGFDQPIQTAVRGDLPDYLTILFRAITRLIDIPVIITWVVITAFIFYRKKWKIESFFMLGNLALAGLLIVTFKNIYQRPRPAILHLVEEKGFSFPSGHSLAVTLMVGSLIVVLSQRIKDPVWRKVVQIILGLYLVSVLVSRVYLGVHYPSDVLASLCVGLGVLFIEFPFYDKLRFQWRFKGKQR</sequence>
<keyword evidence="1" id="KW-1133">Transmembrane helix</keyword>
<gene>
    <name evidence="3" type="ORF">SK629_1898</name>
</gene>
<protein>
    <submittedName>
        <fullName evidence="3">PAP2 superfamily protein</fullName>
    </submittedName>
</protein>
<dbReference type="InterPro" id="IPR036938">
    <property type="entry name" value="PAP2/HPO_sf"/>
</dbReference>
<comment type="caution">
    <text evidence="3">The sequence shown here is derived from an EMBL/GenBank/DDBJ whole genome shotgun (WGS) entry which is preliminary data.</text>
</comment>
<dbReference type="RefSeq" id="WP_042901644.1">
    <property type="nucleotide sequence ID" value="NZ_JPFU01000014.1"/>
</dbReference>
<feature type="transmembrane region" description="Helical" evidence="1">
    <location>
        <begin position="184"/>
        <end position="202"/>
    </location>
</feature>
<evidence type="ECO:0000259" key="2">
    <source>
        <dbReference type="SMART" id="SM00014"/>
    </source>
</evidence>
<organism evidence="3 4">
    <name type="scientific">Streptococcus mitis</name>
    <dbReference type="NCBI Taxonomy" id="28037"/>
    <lineage>
        <taxon>Bacteria</taxon>
        <taxon>Bacillati</taxon>
        <taxon>Bacillota</taxon>
        <taxon>Bacilli</taxon>
        <taxon>Lactobacillales</taxon>
        <taxon>Streptococcaceae</taxon>
        <taxon>Streptococcus</taxon>
        <taxon>Streptococcus mitis group</taxon>
    </lineage>
</organism>
<dbReference type="CDD" id="cd03392">
    <property type="entry name" value="PAP2_like_2"/>
    <property type="match status" value="1"/>
</dbReference>
<keyword evidence="1" id="KW-0472">Membrane</keyword>
<reference evidence="3 4" key="1">
    <citation type="submission" date="2014-05" db="EMBL/GenBank/DDBJ databases">
        <authorList>
            <person name="Daugherty S.C."/>
            <person name="Tallon L.J."/>
            <person name="Sadzewicz L."/>
            <person name="Kilian M."/>
            <person name="Tettelin H."/>
        </authorList>
    </citation>
    <scope>NUCLEOTIDE SEQUENCE [LARGE SCALE GENOMIC DNA]</scope>
    <source>
        <strain evidence="3 4">SK629</strain>
    </source>
</reference>
<feature type="transmembrane region" description="Helical" evidence="1">
    <location>
        <begin position="157"/>
        <end position="178"/>
    </location>
</feature>
<feature type="domain" description="Phosphatidic acid phosphatase type 2/haloperoxidase" evidence="2">
    <location>
        <begin position="89"/>
        <end position="199"/>
    </location>
</feature>
<proteinExistence type="predicted"/>
<dbReference type="EMBL" id="JPFU01000014">
    <property type="protein sequence ID" value="KEQ34124.1"/>
    <property type="molecule type" value="Genomic_DNA"/>
</dbReference>
<feature type="transmembrane region" description="Helical" evidence="1">
    <location>
        <begin position="128"/>
        <end position="145"/>
    </location>
</feature>
<name>A0A081PTV1_STRMT</name>
<feature type="transmembrane region" description="Helical" evidence="1">
    <location>
        <begin position="7"/>
        <end position="25"/>
    </location>
</feature>
<dbReference type="PATRIC" id="fig|28037.95.peg.1824"/>
<feature type="transmembrane region" description="Helical" evidence="1">
    <location>
        <begin position="57"/>
        <end position="79"/>
    </location>
</feature>
<dbReference type="OrthoDB" id="9789113at2"/>
<accession>A0A081PTV1</accession>
<dbReference type="PANTHER" id="PTHR14969">
    <property type="entry name" value="SPHINGOSINE-1-PHOSPHATE PHOSPHOHYDROLASE"/>
    <property type="match status" value="1"/>
</dbReference>
<dbReference type="InterPro" id="IPR000326">
    <property type="entry name" value="PAP2/HPO"/>
</dbReference>
<dbReference type="SUPFAM" id="SSF48317">
    <property type="entry name" value="Acid phosphatase/Vanadium-dependent haloperoxidase"/>
    <property type="match status" value="1"/>
</dbReference>
<keyword evidence="1" id="KW-0812">Transmembrane</keyword>
<dbReference type="Pfam" id="PF01569">
    <property type="entry name" value="PAP2"/>
    <property type="match status" value="1"/>
</dbReference>
<dbReference type="SMART" id="SM00014">
    <property type="entry name" value="acidPPc"/>
    <property type="match status" value="1"/>
</dbReference>
<dbReference type="AlphaFoldDB" id="A0A081PTV1"/>
<evidence type="ECO:0000313" key="3">
    <source>
        <dbReference type="EMBL" id="KEQ34124.1"/>
    </source>
</evidence>
<evidence type="ECO:0000313" key="4">
    <source>
        <dbReference type="Proteomes" id="UP000028090"/>
    </source>
</evidence>
<dbReference type="Gene3D" id="1.20.144.10">
    <property type="entry name" value="Phosphatidic acid phosphatase type 2/haloperoxidase"/>
    <property type="match status" value="2"/>
</dbReference>
<evidence type="ECO:0000256" key="1">
    <source>
        <dbReference type="SAM" id="Phobius"/>
    </source>
</evidence>
<dbReference type="Proteomes" id="UP000028090">
    <property type="component" value="Unassembled WGS sequence"/>
</dbReference>
<feature type="transmembrane region" description="Helical" evidence="1">
    <location>
        <begin position="88"/>
        <end position="108"/>
    </location>
</feature>